<dbReference type="SUPFAM" id="SSF82171">
    <property type="entry name" value="DPP6 N-terminal domain-like"/>
    <property type="match status" value="1"/>
</dbReference>
<evidence type="ECO:0000313" key="3">
    <source>
        <dbReference type="Proteomes" id="UP000694541"/>
    </source>
</evidence>
<keyword evidence="3" id="KW-1185">Reference proteome</keyword>
<reference evidence="2" key="2">
    <citation type="submission" date="2025-09" db="UniProtKB">
        <authorList>
            <consortium name="Ensembl"/>
        </authorList>
    </citation>
    <scope>IDENTIFICATION</scope>
</reference>
<dbReference type="Proteomes" id="UP000694541">
    <property type="component" value="Unplaced"/>
</dbReference>
<proteinExistence type="predicted"/>
<organism evidence="2 3">
    <name type="scientific">Accipiter nisus</name>
    <name type="common">Eurasian sparrowhawk</name>
    <dbReference type="NCBI Taxonomy" id="211598"/>
    <lineage>
        <taxon>Eukaryota</taxon>
        <taxon>Metazoa</taxon>
        <taxon>Chordata</taxon>
        <taxon>Craniata</taxon>
        <taxon>Vertebrata</taxon>
        <taxon>Euteleostomi</taxon>
        <taxon>Archelosauria</taxon>
        <taxon>Archosauria</taxon>
        <taxon>Dinosauria</taxon>
        <taxon>Saurischia</taxon>
        <taxon>Theropoda</taxon>
        <taxon>Coelurosauria</taxon>
        <taxon>Aves</taxon>
        <taxon>Neognathae</taxon>
        <taxon>Neoaves</taxon>
        <taxon>Telluraves</taxon>
        <taxon>Accipitrimorphae</taxon>
        <taxon>Accipitriformes</taxon>
        <taxon>Accipitridae</taxon>
        <taxon>Accipitrinae</taxon>
        <taxon>Accipiter</taxon>
    </lineage>
</organism>
<name>A0A8B9NAF5_9AVES</name>
<dbReference type="InterPro" id="IPR040522">
    <property type="entry name" value="DPPIV_rep"/>
</dbReference>
<evidence type="ECO:0000259" key="1">
    <source>
        <dbReference type="Pfam" id="PF18811"/>
    </source>
</evidence>
<protein>
    <recommendedName>
        <fullName evidence="1">Dipeptidyl peptidase 4 low complexity region domain-containing protein</fullName>
    </recommendedName>
</protein>
<reference evidence="2" key="1">
    <citation type="submission" date="2025-08" db="UniProtKB">
        <authorList>
            <consortium name="Ensembl"/>
        </authorList>
    </citation>
    <scope>IDENTIFICATION</scope>
</reference>
<evidence type="ECO:0000313" key="2">
    <source>
        <dbReference type="Ensembl" id="ENSANIP00000020028.1"/>
    </source>
</evidence>
<dbReference type="Ensembl" id="ENSANIT00000020698.1">
    <property type="protein sequence ID" value="ENSANIP00000020028.1"/>
    <property type="gene ID" value="ENSANIG00000013652.1"/>
</dbReference>
<dbReference type="Pfam" id="PF18811">
    <property type="entry name" value="DPPIV_rep"/>
    <property type="match status" value="1"/>
</dbReference>
<dbReference type="Gene3D" id="2.140.10.30">
    <property type="entry name" value="Dipeptidylpeptidase IV, N-terminal domain"/>
    <property type="match status" value="1"/>
</dbReference>
<sequence>IKIPWLRSWGGTICSHIEISLLSLSESTSEPDSRRTYTLQNYLNNDYKPRTHNLQWISGNQYLHKTADGNILRINADTGTSSVILSNATLVR</sequence>
<accession>A0A8B9NAF5</accession>
<feature type="domain" description="Dipeptidyl peptidase 4 low complexity region" evidence="1">
    <location>
        <begin position="32"/>
        <end position="52"/>
    </location>
</feature>
<dbReference type="AlphaFoldDB" id="A0A8B9NAF5"/>